<feature type="signal peptide" evidence="2">
    <location>
        <begin position="1"/>
        <end position="17"/>
    </location>
</feature>
<comment type="caution">
    <text evidence="3">The sequence shown here is derived from an EMBL/GenBank/DDBJ whole genome shotgun (WGS) entry which is preliminary data.</text>
</comment>
<organism evidence="3 4">
    <name type="scientific">Penicillium ucsense</name>
    <dbReference type="NCBI Taxonomy" id="2839758"/>
    <lineage>
        <taxon>Eukaryota</taxon>
        <taxon>Fungi</taxon>
        <taxon>Dikarya</taxon>
        <taxon>Ascomycota</taxon>
        <taxon>Pezizomycotina</taxon>
        <taxon>Eurotiomycetes</taxon>
        <taxon>Eurotiomycetidae</taxon>
        <taxon>Eurotiales</taxon>
        <taxon>Aspergillaceae</taxon>
        <taxon>Penicillium</taxon>
    </lineage>
</organism>
<dbReference type="PANTHER" id="PTHR40640">
    <property type="entry name" value="ANCHORED GLYCOPROTEIN, PUTATIVE (AFU_ORTHOLOGUE AFUA_8G04860)-RELATED"/>
    <property type="match status" value="1"/>
</dbReference>
<name>A0A8J8W3C9_9EURO</name>
<proteinExistence type="predicted"/>
<keyword evidence="2" id="KW-0732">Signal</keyword>
<sequence length="220" mass="21787">MLCKSLALVAGAALAAADNTVTLFLPGSDMQTVDAKVVGSSNSMTTYAIDCPSGQDLSVCGLPAATWTVTQGPSSMIFTLISEETIEETCRFEGRTFAACTGLFKSGDSTSSLITTINPATWPTNYWVPVHVTATETGAVAPTTGASASASSPSMTGASAASTGTSTGTSSSQGTATGTNATSASKATPTSSNAAMPAMTDNAVWMVGGAAAALAMAVVV</sequence>
<dbReference type="EMBL" id="WIWV01000068">
    <property type="protein sequence ID" value="KAF7715061.1"/>
    <property type="molecule type" value="Genomic_DNA"/>
</dbReference>
<accession>A0A8J8W3C9</accession>
<reference evidence="3" key="1">
    <citation type="journal article" date="2020" name="Front. Microbiol.">
        <title>Gene regulatory networks of Penicillium echinulatum 2HH and Penicillium oxalicum 114-2 inferred by a computational biology approach.</title>
        <authorList>
            <person name="Lenz A.R."/>
            <person name="Galan-Vasquez E."/>
            <person name="Balbinot E."/>
            <person name="De Abreu F.P."/>
            <person name="De Oliveira N.S."/>
            <person name="Da Rosa L.O."/>
            <person name="De Avila E Silva S."/>
            <person name="Camassola M."/>
            <person name="Dillon A.J.P."/>
            <person name="Perez-Rueda E."/>
        </authorList>
    </citation>
    <scope>NUCLEOTIDE SEQUENCE</scope>
    <source>
        <strain evidence="3">S1M29</strain>
    </source>
</reference>
<evidence type="ECO:0000256" key="2">
    <source>
        <dbReference type="SAM" id="SignalP"/>
    </source>
</evidence>
<dbReference type="PANTHER" id="PTHR40640:SF1">
    <property type="entry name" value="ANCHORED GLYCOPROTEIN, PUTATIVE (AFU_ORTHOLOGUE AFUA_8G04860)-RELATED"/>
    <property type="match status" value="1"/>
</dbReference>
<dbReference type="AlphaFoldDB" id="A0A8J8W3C9"/>
<evidence type="ECO:0000313" key="4">
    <source>
        <dbReference type="Proteomes" id="UP000631181"/>
    </source>
</evidence>
<evidence type="ECO:0000256" key="1">
    <source>
        <dbReference type="SAM" id="MobiDB-lite"/>
    </source>
</evidence>
<dbReference type="Proteomes" id="UP000631181">
    <property type="component" value="Unassembled WGS sequence"/>
</dbReference>
<keyword evidence="4" id="KW-1185">Reference proteome</keyword>
<evidence type="ECO:0000313" key="3">
    <source>
        <dbReference type="EMBL" id="KAF7715061.1"/>
    </source>
</evidence>
<protein>
    <submittedName>
        <fullName evidence="3">Uncharacterized protein</fullName>
    </submittedName>
</protein>
<dbReference type="OrthoDB" id="4991875at2759"/>
<feature type="region of interest" description="Disordered" evidence="1">
    <location>
        <begin position="143"/>
        <end position="195"/>
    </location>
</feature>
<gene>
    <name evidence="3" type="ORF">PECM_007420</name>
</gene>
<feature type="chain" id="PRO_5035175113" evidence="2">
    <location>
        <begin position="18"/>
        <end position="220"/>
    </location>
</feature>